<sequence length="241" mass="24832">MIGIIGAMQEEVELLLADLQDAQTLPWAGGALHRGTLDGQDVLITVGGIGKVNAAMTTTHLLAAGAGRVIFTGVAGGVHPELKVGDIVVSSDCVQHDVDVTALGYKLGEVPGETLSWVADETLSALALEAAHEVEGVNVTGGRVVSGDVFVASAEKVAWLWQHFGAACAEMEGAAVAQVCSKHGVPFVVIRSVSDTADGSANVDYREFMPLVARHAKTVVRGMLQRLATPAAVSSEASSPA</sequence>
<dbReference type="Gene3D" id="3.40.50.1580">
    <property type="entry name" value="Nucleoside phosphorylase domain"/>
    <property type="match status" value="1"/>
</dbReference>
<comment type="caution">
    <text evidence="7">The sequence shown here is derived from an EMBL/GenBank/DDBJ whole genome shotgun (WGS) entry which is preliminary data.</text>
</comment>
<dbReference type="AlphaFoldDB" id="A0A918C024"/>
<evidence type="ECO:0000256" key="5">
    <source>
        <dbReference type="ARBA" id="ARBA00023167"/>
    </source>
</evidence>
<protein>
    <recommendedName>
        <fullName evidence="2">adenosylhomocysteine nucleosidase</fullName>
        <ecNumber evidence="2">3.2.2.9</ecNumber>
    </recommendedName>
</protein>
<evidence type="ECO:0000313" key="7">
    <source>
        <dbReference type="EMBL" id="GGQ98576.1"/>
    </source>
</evidence>
<dbReference type="PANTHER" id="PTHR46832:SF1">
    <property type="entry name" value="5'-METHYLTHIOADENOSINE_S-ADENOSYLHOMOCYSTEINE NUCLEOSIDASE"/>
    <property type="match status" value="1"/>
</dbReference>
<reference evidence="7" key="2">
    <citation type="submission" date="2020-09" db="EMBL/GenBank/DDBJ databases">
        <authorList>
            <person name="Sun Q."/>
            <person name="Ohkuma M."/>
        </authorList>
    </citation>
    <scope>NUCLEOTIDE SEQUENCE</scope>
    <source>
        <strain evidence="7">JCM 31311</strain>
    </source>
</reference>
<name>A0A918C024_9DEIO</name>
<dbReference type="GO" id="GO:0008782">
    <property type="term" value="F:adenosylhomocysteine nucleosidase activity"/>
    <property type="evidence" value="ECO:0007669"/>
    <property type="project" value="UniProtKB-EC"/>
</dbReference>
<dbReference type="SUPFAM" id="SSF53167">
    <property type="entry name" value="Purine and uridine phosphorylases"/>
    <property type="match status" value="1"/>
</dbReference>
<dbReference type="GO" id="GO:0019284">
    <property type="term" value="P:L-methionine salvage from S-adenosylmethionine"/>
    <property type="evidence" value="ECO:0007669"/>
    <property type="project" value="TreeGrafter"/>
</dbReference>
<dbReference type="Proteomes" id="UP000603865">
    <property type="component" value="Unassembled WGS sequence"/>
</dbReference>
<dbReference type="InterPro" id="IPR010049">
    <property type="entry name" value="MTA_SAH_Nsdase"/>
</dbReference>
<gene>
    <name evidence="7" type="ORF">GCM10008957_08690</name>
</gene>
<dbReference type="EMBL" id="BMQL01000003">
    <property type="protein sequence ID" value="GGQ98576.1"/>
    <property type="molecule type" value="Genomic_DNA"/>
</dbReference>
<keyword evidence="3" id="KW-0028">Amino-acid biosynthesis</keyword>
<evidence type="ECO:0000256" key="4">
    <source>
        <dbReference type="ARBA" id="ARBA00022801"/>
    </source>
</evidence>
<reference evidence="7" key="1">
    <citation type="journal article" date="2014" name="Int. J. Syst. Evol. Microbiol.">
        <title>Complete genome sequence of Corynebacterium casei LMG S-19264T (=DSM 44701T), isolated from a smear-ripened cheese.</title>
        <authorList>
            <consortium name="US DOE Joint Genome Institute (JGI-PGF)"/>
            <person name="Walter F."/>
            <person name="Albersmeier A."/>
            <person name="Kalinowski J."/>
            <person name="Ruckert C."/>
        </authorList>
    </citation>
    <scope>NUCLEOTIDE SEQUENCE</scope>
    <source>
        <strain evidence="7">JCM 31311</strain>
    </source>
</reference>
<dbReference type="InterPro" id="IPR035994">
    <property type="entry name" value="Nucleoside_phosphorylase_sf"/>
</dbReference>
<dbReference type="EC" id="3.2.2.9" evidence="2"/>
<dbReference type="GO" id="GO:0005829">
    <property type="term" value="C:cytosol"/>
    <property type="evidence" value="ECO:0007669"/>
    <property type="project" value="TreeGrafter"/>
</dbReference>
<dbReference type="PANTHER" id="PTHR46832">
    <property type="entry name" value="5'-METHYLTHIOADENOSINE/S-ADENOSYLHOMOCYSTEINE NUCLEOSIDASE"/>
    <property type="match status" value="1"/>
</dbReference>
<evidence type="ECO:0000313" key="8">
    <source>
        <dbReference type="Proteomes" id="UP000603865"/>
    </source>
</evidence>
<comment type="pathway">
    <text evidence="1">Amino-acid biosynthesis; L-methionine biosynthesis via salvage pathway; S-methyl-5-thio-alpha-D-ribose 1-phosphate from S-methyl-5'-thioadenosine (hydrolase route): step 1/2.</text>
</comment>
<accession>A0A918C024</accession>
<dbReference type="GO" id="GO:0019509">
    <property type="term" value="P:L-methionine salvage from methylthioadenosine"/>
    <property type="evidence" value="ECO:0007669"/>
    <property type="project" value="InterPro"/>
</dbReference>
<evidence type="ECO:0000256" key="3">
    <source>
        <dbReference type="ARBA" id="ARBA00022605"/>
    </source>
</evidence>
<dbReference type="NCBIfam" id="TIGR01704">
    <property type="entry name" value="MTA_SAH-Nsdase"/>
    <property type="match status" value="1"/>
</dbReference>
<organism evidence="7 8">
    <name type="scientific">Deinococcus ruber</name>
    <dbReference type="NCBI Taxonomy" id="1848197"/>
    <lineage>
        <taxon>Bacteria</taxon>
        <taxon>Thermotogati</taxon>
        <taxon>Deinococcota</taxon>
        <taxon>Deinococci</taxon>
        <taxon>Deinococcales</taxon>
        <taxon>Deinococcaceae</taxon>
        <taxon>Deinococcus</taxon>
    </lineage>
</organism>
<feature type="domain" description="Nucleoside phosphorylase" evidence="6">
    <location>
        <begin position="2"/>
        <end position="224"/>
    </location>
</feature>
<dbReference type="GO" id="GO:0008930">
    <property type="term" value="F:methylthioadenosine nucleosidase activity"/>
    <property type="evidence" value="ECO:0007669"/>
    <property type="project" value="InterPro"/>
</dbReference>
<keyword evidence="5" id="KW-0486">Methionine biosynthesis</keyword>
<evidence type="ECO:0000256" key="1">
    <source>
        <dbReference type="ARBA" id="ARBA00004945"/>
    </source>
</evidence>
<keyword evidence="8" id="KW-1185">Reference proteome</keyword>
<dbReference type="CDD" id="cd09008">
    <property type="entry name" value="MTAN"/>
    <property type="match status" value="1"/>
</dbReference>
<evidence type="ECO:0000259" key="6">
    <source>
        <dbReference type="Pfam" id="PF01048"/>
    </source>
</evidence>
<evidence type="ECO:0000256" key="2">
    <source>
        <dbReference type="ARBA" id="ARBA00011974"/>
    </source>
</evidence>
<dbReference type="RefSeq" id="WP_189088286.1">
    <property type="nucleotide sequence ID" value="NZ_BMQL01000003.1"/>
</dbReference>
<dbReference type="GO" id="GO:0009164">
    <property type="term" value="P:nucleoside catabolic process"/>
    <property type="evidence" value="ECO:0007669"/>
    <property type="project" value="InterPro"/>
</dbReference>
<dbReference type="InterPro" id="IPR000845">
    <property type="entry name" value="Nucleoside_phosphorylase_d"/>
</dbReference>
<dbReference type="Pfam" id="PF01048">
    <property type="entry name" value="PNP_UDP_1"/>
    <property type="match status" value="1"/>
</dbReference>
<proteinExistence type="predicted"/>
<dbReference type="NCBIfam" id="NF004079">
    <property type="entry name" value="PRK05584.1"/>
    <property type="match status" value="1"/>
</dbReference>
<keyword evidence="4" id="KW-0378">Hydrolase</keyword>